<evidence type="ECO:0000259" key="1">
    <source>
        <dbReference type="Pfam" id="PF18922"/>
    </source>
</evidence>
<dbReference type="Proteomes" id="UP000294829">
    <property type="component" value="Unassembled WGS sequence"/>
</dbReference>
<dbReference type="EMBL" id="SMYL01000008">
    <property type="protein sequence ID" value="TDK63742.1"/>
    <property type="molecule type" value="Genomic_DNA"/>
</dbReference>
<proteinExistence type="predicted"/>
<dbReference type="AlphaFoldDB" id="A0A4R5VWT8"/>
<dbReference type="Pfam" id="PF18922">
    <property type="entry name" value="DUF5672"/>
    <property type="match status" value="1"/>
</dbReference>
<keyword evidence="2" id="KW-0808">Transferase</keyword>
<name>A0A4R5VWT8_9BURK</name>
<dbReference type="InterPro" id="IPR043729">
    <property type="entry name" value="DUF5672"/>
</dbReference>
<feature type="domain" description="DUF5672" evidence="1">
    <location>
        <begin position="75"/>
        <end position="226"/>
    </location>
</feature>
<dbReference type="GO" id="GO:0016740">
    <property type="term" value="F:transferase activity"/>
    <property type="evidence" value="ECO:0007669"/>
    <property type="project" value="UniProtKB-KW"/>
</dbReference>
<evidence type="ECO:0000313" key="3">
    <source>
        <dbReference type="Proteomes" id="UP000294829"/>
    </source>
</evidence>
<gene>
    <name evidence="2" type="ORF">E2I14_14320</name>
</gene>
<keyword evidence="3" id="KW-1185">Reference proteome</keyword>
<comment type="caution">
    <text evidence="2">The sequence shown here is derived from an EMBL/GenBank/DDBJ whole genome shotgun (WGS) entry which is preliminary data.</text>
</comment>
<organism evidence="2 3">
    <name type="scientific">Sapientia aquatica</name>
    <dbReference type="NCBI Taxonomy" id="1549640"/>
    <lineage>
        <taxon>Bacteria</taxon>
        <taxon>Pseudomonadati</taxon>
        <taxon>Pseudomonadota</taxon>
        <taxon>Betaproteobacteria</taxon>
        <taxon>Burkholderiales</taxon>
        <taxon>Oxalobacteraceae</taxon>
        <taxon>Sapientia</taxon>
    </lineage>
</organism>
<evidence type="ECO:0000313" key="2">
    <source>
        <dbReference type="EMBL" id="TDK63742.1"/>
    </source>
</evidence>
<sequence length="290" mass="33054">MSDFTKITVVSVTGLQSLADGALLAIEQSMRSLPGSRGLLMSPARPTHLPSDIMHIAVKPFGYLEYSLFMLYALGEFIRTEFVLVVQNDGWVLNGSNWRDEFFDYDYLGAPVHLARVTHAGQSSYRYGFEWLPYLNNPECRVENIYNGGFSLRSKRLLEAPRKLGLEFKIPVPGVCPGPPFALHWQGEMVLEDVWLCLTVRRDLEDCGLRLPNLGVAREFSIEHAIPAFHTPDIISNIFGHHSRLRKIRDLTLKQIDYGLRPEQVGLVYGEQWIVDEFNKNNYQISWANP</sequence>
<accession>A0A4R5VWT8</accession>
<dbReference type="RefSeq" id="WP_133329711.1">
    <property type="nucleotide sequence ID" value="NZ_SMYL01000008.1"/>
</dbReference>
<protein>
    <submittedName>
        <fullName evidence="2">Glycosyl transferase family 17</fullName>
    </submittedName>
</protein>
<dbReference type="OrthoDB" id="7391526at2"/>
<reference evidence="2 3" key="1">
    <citation type="submission" date="2019-03" db="EMBL/GenBank/DDBJ databases">
        <title>Sapientia aquatica gen. nov., sp. nov., isolated from a crater lake.</title>
        <authorList>
            <person name="Felfoldi T."/>
            <person name="Szabo A."/>
            <person name="Toth E."/>
            <person name="Schumann P."/>
            <person name="Keki Z."/>
            <person name="Marialigeti K."/>
            <person name="Mathe I."/>
        </authorList>
    </citation>
    <scope>NUCLEOTIDE SEQUENCE [LARGE SCALE GENOMIC DNA]</scope>
    <source>
        <strain evidence="2 3">SA-152</strain>
    </source>
</reference>